<gene>
    <name evidence="2" type="ORF">GW779_02375</name>
    <name evidence="1" type="ORF">GW910_02935</name>
</gene>
<organism evidence="2 3">
    <name type="scientific">Candidatus Altarchaeum hamiconexum</name>
    <dbReference type="NCBI Taxonomy" id="1803513"/>
    <lineage>
        <taxon>Archaea</taxon>
        <taxon>Candidatus Altarchaeota</taxon>
        <taxon>Candidatus Altiarchaeia</taxon>
        <taxon>Candidatus Altarchaeales</taxon>
        <taxon>Candidatus Altarchaeaceae</taxon>
        <taxon>Candidatus Altarchaeum</taxon>
    </lineage>
</organism>
<dbReference type="EMBL" id="JAACVF010000074">
    <property type="protein sequence ID" value="NCN65017.1"/>
    <property type="molecule type" value="Genomic_DNA"/>
</dbReference>
<dbReference type="AlphaFoldDB" id="A0A8J7YZB2"/>
<accession>A0A8J7YZB2</accession>
<protein>
    <submittedName>
        <fullName evidence="2">Uncharacterized protein</fullName>
    </submittedName>
</protein>
<comment type="caution">
    <text evidence="2">The sequence shown here is derived from an EMBL/GenBank/DDBJ whole genome shotgun (WGS) entry which is preliminary data.</text>
</comment>
<evidence type="ECO:0000313" key="1">
    <source>
        <dbReference type="EMBL" id="NCN65017.1"/>
    </source>
</evidence>
<proteinExistence type="predicted"/>
<evidence type="ECO:0000313" key="2">
    <source>
        <dbReference type="EMBL" id="NCS91256.1"/>
    </source>
</evidence>
<evidence type="ECO:0000313" key="3">
    <source>
        <dbReference type="Proteomes" id="UP000738826"/>
    </source>
</evidence>
<sequence length="106" mass="11731">MNTSKLTGLIPTDAEIRNIKAKHRIIFACIKAARCLTSLKDRSAEKFVGCAISSIDELSEKEICQRAMVYAGCAEIYSIMNMGDKAAFYVNSAAKEIMNAKRNSYI</sequence>
<dbReference type="Proteomes" id="UP000768163">
    <property type="component" value="Unassembled WGS sequence"/>
</dbReference>
<dbReference type="Proteomes" id="UP000738826">
    <property type="component" value="Unassembled WGS sequence"/>
</dbReference>
<dbReference type="EMBL" id="JAACQH010000044">
    <property type="protein sequence ID" value="NCS91256.1"/>
    <property type="molecule type" value="Genomic_DNA"/>
</dbReference>
<reference evidence="2" key="1">
    <citation type="submission" date="2019-11" db="EMBL/GenBank/DDBJ databases">
        <title>Lipid analysis of CO2-rich subsurface aquifers suggests an autotrophy-based deep biosphere with lysolipids enriched in CPR bacteria.</title>
        <authorList>
            <person name="Probst A.J."/>
            <person name="Elling F.J."/>
            <person name="Castelle C.J."/>
            <person name="Zhu Q."/>
            <person name="Elvert M."/>
            <person name="Birarda G."/>
            <person name="Holman H.-Y."/>
            <person name="Lane K.R."/>
            <person name="Ladd B."/>
            <person name="Ryan M.C."/>
            <person name="Woyke T."/>
            <person name="Hinrichs K.-U."/>
            <person name="Banfield J.F."/>
        </authorList>
    </citation>
    <scope>NUCLEOTIDE SEQUENCE</scope>
    <source>
        <strain evidence="1">CG_2015-01_33_1645</strain>
        <strain evidence="2">CG_2015-04_33_537</strain>
    </source>
</reference>
<name>A0A8J7YZB2_9ARCH</name>